<proteinExistence type="predicted"/>
<dbReference type="RefSeq" id="WP_270072596.1">
    <property type="nucleotide sequence ID" value="NZ_JAJAQC010000019.1"/>
</dbReference>
<sequence length="83" mass="8485">MNLKKLLLVAGLSASALFGAVPAYASDVPAPPVAEEPAPAESSDAEASATEQGLIDQDLARHQELLEEAGVTNPLVADPNYTG</sequence>
<evidence type="ECO:0000313" key="4">
    <source>
        <dbReference type="Proteomes" id="UP001140076"/>
    </source>
</evidence>
<evidence type="ECO:0000256" key="1">
    <source>
        <dbReference type="SAM" id="MobiDB-lite"/>
    </source>
</evidence>
<gene>
    <name evidence="3" type="ORF">LG943_13515</name>
</gene>
<evidence type="ECO:0000313" key="3">
    <source>
        <dbReference type="EMBL" id="MDA0565324.1"/>
    </source>
</evidence>
<feature type="signal peptide" evidence="2">
    <location>
        <begin position="1"/>
        <end position="25"/>
    </location>
</feature>
<keyword evidence="2" id="KW-0732">Signal</keyword>
<accession>A0A9X3NK75</accession>
<feature type="chain" id="PRO_5040913763" evidence="2">
    <location>
        <begin position="26"/>
        <end position="83"/>
    </location>
</feature>
<reference evidence="3" key="1">
    <citation type="submission" date="2021-10" db="EMBL/GenBank/DDBJ databases">
        <title>Streptomonospora sp. nov., isolated from mangrove soil.</title>
        <authorList>
            <person name="Chen X."/>
            <person name="Ge X."/>
            <person name="Liu W."/>
        </authorList>
    </citation>
    <scope>NUCLEOTIDE SEQUENCE</scope>
    <source>
        <strain evidence="3">S1-112</strain>
    </source>
</reference>
<evidence type="ECO:0000256" key="2">
    <source>
        <dbReference type="SAM" id="SignalP"/>
    </source>
</evidence>
<dbReference type="AlphaFoldDB" id="A0A9X3NK75"/>
<dbReference type="EMBL" id="JAJAQC010000019">
    <property type="protein sequence ID" value="MDA0565324.1"/>
    <property type="molecule type" value="Genomic_DNA"/>
</dbReference>
<organism evidence="3 4">
    <name type="scientific">Streptomonospora mangrovi</name>
    <dbReference type="NCBI Taxonomy" id="2883123"/>
    <lineage>
        <taxon>Bacteria</taxon>
        <taxon>Bacillati</taxon>
        <taxon>Actinomycetota</taxon>
        <taxon>Actinomycetes</taxon>
        <taxon>Streptosporangiales</taxon>
        <taxon>Nocardiopsidaceae</taxon>
        <taxon>Streptomonospora</taxon>
    </lineage>
</organism>
<dbReference type="Proteomes" id="UP001140076">
    <property type="component" value="Unassembled WGS sequence"/>
</dbReference>
<feature type="compositionally biased region" description="Low complexity" evidence="1">
    <location>
        <begin position="35"/>
        <end position="49"/>
    </location>
</feature>
<comment type="caution">
    <text evidence="3">The sequence shown here is derived from an EMBL/GenBank/DDBJ whole genome shotgun (WGS) entry which is preliminary data.</text>
</comment>
<name>A0A9X3NK75_9ACTN</name>
<keyword evidence="4" id="KW-1185">Reference proteome</keyword>
<feature type="region of interest" description="Disordered" evidence="1">
    <location>
        <begin position="28"/>
        <end position="83"/>
    </location>
</feature>
<protein>
    <submittedName>
        <fullName evidence="3">Uncharacterized protein</fullName>
    </submittedName>
</protein>